<dbReference type="PROSITE" id="PS51186">
    <property type="entry name" value="GNAT"/>
    <property type="match status" value="1"/>
</dbReference>
<protein>
    <submittedName>
        <fullName evidence="2">Acetyltransferase (GNAT) family protein</fullName>
    </submittedName>
</protein>
<gene>
    <name evidence="2" type="ORF">SAMN05421812_11597</name>
</gene>
<sequence>MIADQTLDAAANAFRAGAELIADAAAPNGRFESAPHGTALLFTGTPIPLLNAVLGLSRSPDAGEIAALAERTAAYAAQQVPWTIRLRGSADSEVIAVAAGHGLTVRTGSVMMLRSLSEDPGPAPERVRKLPGAEYETFANVLGAAFGAPPQIISGLYNAATLDRPELDAYVLEEGGAPRTVGLAVRTGDHLYLANIATHPDHRRRGHALALTTAMLRDGQAAGARTAFLHSANDTVPLFERAGFETGETWTTFAAG</sequence>
<proteinExistence type="predicted"/>
<accession>A0A239P8P7</accession>
<keyword evidence="3" id="KW-1185">Reference proteome</keyword>
<dbReference type="RefSeq" id="WP_179266446.1">
    <property type="nucleotide sequence ID" value="NZ_FZPH01000015.1"/>
</dbReference>
<name>A0A239P8P7_9ACTN</name>
<evidence type="ECO:0000313" key="3">
    <source>
        <dbReference type="Proteomes" id="UP000198362"/>
    </source>
</evidence>
<dbReference type="InterPro" id="IPR052523">
    <property type="entry name" value="Trichothecene_AcTrans"/>
</dbReference>
<dbReference type="Pfam" id="PF13508">
    <property type="entry name" value="Acetyltransf_7"/>
    <property type="match status" value="1"/>
</dbReference>
<dbReference type="SUPFAM" id="SSF55729">
    <property type="entry name" value="Acyl-CoA N-acyltransferases (Nat)"/>
    <property type="match status" value="1"/>
</dbReference>
<dbReference type="AlphaFoldDB" id="A0A239P8P7"/>
<reference evidence="2 3" key="1">
    <citation type="submission" date="2017-06" db="EMBL/GenBank/DDBJ databases">
        <authorList>
            <person name="Kim H.J."/>
            <person name="Triplett B.A."/>
        </authorList>
    </citation>
    <scope>NUCLEOTIDE SEQUENCE [LARGE SCALE GENOMIC DNA]</scope>
    <source>
        <strain evidence="2 3">CGMCC 4.5593</strain>
    </source>
</reference>
<dbReference type="Proteomes" id="UP000198362">
    <property type="component" value="Unassembled WGS sequence"/>
</dbReference>
<dbReference type="Gene3D" id="3.40.630.30">
    <property type="match status" value="1"/>
</dbReference>
<feature type="domain" description="N-acetyltransferase" evidence="1">
    <location>
        <begin position="125"/>
        <end position="256"/>
    </location>
</feature>
<dbReference type="CDD" id="cd04301">
    <property type="entry name" value="NAT_SF"/>
    <property type="match status" value="1"/>
</dbReference>
<dbReference type="PANTHER" id="PTHR42791:SF1">
    <property type="entry name" value="N-ACETYLTRANSFERASE DOMAIN-CONTAINING PROTEIN"/>
    <property type="match status" value="1"/>
</dbReference>
<dbReference type="PANTHER" id="PTHR42791">
    <property type="entry name" value="GNAT FAMILY ACETYLTRANSFERASE"/>
    <property type="match status" value="1"/>
</dbReference>
<evidence type="ECO:0000313" key="2">
    <source>
        <dbReference type="EMBL" id="SNT63436.1"/>
    </source>
</evidence>
<dbReference type="InterPro" id="IPR016181">
    <property type="entry name" value="Acyl_CoA_acyltransferase"/>
</dbReference>
<organism evidence="2 3">
    <name type="scientific">Asanoa hainanensis</name>
    <dbReference type="NCBI Taxonomy" id="560556"/>
    <lineage>
        <taxon>Bacteria</taxon>
        <taxon>Bacillati</taxon>
        <taxon>Actinomycetota</taxon>
        <taxon>Actinomycetes</taxon>
        <taxon>Micromonosporales</taxon>
        <taxon>Micromonosporaceae</taxon>
        <taxon>Asanoa</taxon>
    </lineage>
</organism>
<dbReference type="InterPro" id="IPR000182">
    <property type="entry name" value="GNAT_dom"/>
</dbReference>
<dbReference type="GO" id="GO:0016747">
    <property type="term" value="F:acyltransferase activity, transferring groups other than amino-acyl groups"/>
    <property type="evidence" value="ECO:0007669"/>
    <property type="project" value="InterPro"/>
</dbReference>
<dbReference type="EMBL" id="FZPH01000015">
    <property type="protein sequence ID" value="SNT63436.1"/>
    <property type="molecule type" value="Genomic_DNA"/>
</dbReference>
<evidence type="ECO:0000259" key="1">
    <source>
        <dbReference type="PROSITE" id="PS51186"/>
    </source>
</evidence>
<keyword evidence="2" id="KW-0808">Transferase</keyword>